<feature type="signal peptide" evidence="1">
    <location>
        <begin position="1"/>
        <end position="27"/>
    </location>
</feature>
<dbReference type="Gene3D" id="3.30.70.1200">
    <property type="entry name" value="Crispr-associated protein, domain 1"/>
    <property type="match status" value="1"/>
</dbReference>
<dbReference type="AlphaFoldDB" id="A0A7L4YTM5"/>
<dbReference type="Gene3D" id="3.30.70.1210">
    <property type="entry name" value="Crispr-associated protein, domain 2"/>
    <property type="match status" value="1"/>
</dbReference>
<dbReference type="SMART" id="SM01101">
    <property type="entry name" value="CRISPR_assoc"/>
    <property type="match status" value="1"/>
</dbReference>
<dbReference type="SUPFAM" id="SSF117987">
    <property type="entry name" value="CRISPR-associated protein"/>
    <property type="match status" value="2"/>
</dbReference>
<gene>
    <name evidence="2" type="primary">cas6e</name>
    <name evidence="2" type="ORF">EK0264_07840</name>
</gene>
<keyword evidence="3" id="KW-1185">Reference proteome</keyword>
<dbReference type="CDD" id="cd09727">
    <property type="entry name" value="Cas6_I-E"/>
    <property type="match status" value="1"/>
</dbReference>
<feature type="chain" id="PRO_5029714480" evidence="1">
    <location>
        <begin position="28"/>
        <end position="227"/>
    </location>
</feature>
<dbReference type="Pfam" id="PF08798">
    <property type="entry name" value="CRISPR_assoc"/>
    <property type="match status" value="1"/>
</dbReference>
<dbReference type="InterPro" id="IPR010179">
    <property type="entry name" value="CRISPR-assoc_prot_Cse3"/>
</dbReference>
<dbReference type="InParanoid" id="A0A7L4YTM5"/>
<name>A0A7L4YTM5_9ACTN</name>
<keyword evidence="1" id="KW-0732">Signal</keyword>
<dbReference type="OrthoDB" id="9795689at2"/>
<dbReference type="Proteomes" id="UP000463857">
    <property type="component" value="Chromosome"/>
</dbReference>
<evidence type="ECO:0000313" key="2">
    <source>
        <dbReference type="EMBL" id="QHC02343.1"/>
    </source>
</evidence>
<evidence type="ECO:0000313" key="3">
    <source>
        <dbReference type="Proteomes" id="UP000463857"/>
    </source>
</evidence>
<sequence>MYLTRMYLNPARRGTAFLLASPQRMHAAVLSSFPPDSDLVTDEGRVLWRVDRDGPKATLFVSSPVPPDLTHVVEQAGWPAADNGWQTADTSRFMSRLSDGQRWRFRLTANPTYLKKPDNQDDGPVRWKPTAHVTLGFQEAWLQEKSKRLGFQITNNSLDVPSLAIVNRKKISFDRRTDSGSHRVSLAMATYDGELEVTDRDELQYALGHGIGRAKGYGCGLMTLAAP</sequence>
<proteinExistence type="predicted"/>
<evidence type="ECO:0000256" key="1">
    <source>
        <dbReference type="SAM" id="SignalP"/>
    </source>
</evidence>
<dbReference type="NCBIfam" id="TIGR01907">
    <property type="entry name" value="casE_Cse3"/>
    <property type="match status" value="1"/>
</dbReference>
<accession>A0A7L4YTM5</accession>
<organism evidence="2 3">
    <name type="scientific">Epidermidibacterium keratini</name>
    <dbReference type="NCBI Taxonomy" id="1891644"/>
    <lineage>
        <taxon>Bacteria</taxon>
        <taxon>Bacillati</taxon>
        <taxon>Actinomycetota</taxon>
        <taxon>Actinomycetes</taxon>
        <taxon>Sporichthyales</taxon>
        <taxon>Sporichthyaceae</taxon>
        <taxon>Epidermidibacterium</taxon>
    </lineage>
</organism>
<dbReference type="EMBL" id="CP047156">
    <property type="protein sequence ID" value="QHC02343.1"/>
    <property type="molecule type" value="Genomic_DNA"/>
</dbReference>
<reference evidence="2 3" key="1">
    <citation type="journal article" date="2018" name="Int. J. Syst. Evol. Microbiol.">
        <title>Epidermidibacterium keratini gen. nov., sp. nov., a member of the family Sporichthyaceae, isolated from keratin epidermis.</title>
        <authorList>
            <person name="Lee D.G."/>
            <person name="Trujillo M.E."/>
            <person name="Kang S."/>
            <person name="Nam J.J."/>
            <person name="Kim Y.J."/>
        </authorList>
    </citation>
    <scope>NUCLEOTIDE SEQUENCE [LARGE SCALE GENOMIC DNA]</scope>
    <source>
        <strain evidence="2 3">EPI-7</strain>
    </source>
</reference>
<protein>
    <submittedName>
        <fullName evidence="2">Type I-E CRISPR-associated protein Cas6/Cse3/CasE</fullName>
    </submittedName>
</protein>
<dbReference type="KEGG" id="eke:EK0264_07840"/>